<evidence type="ECO:0000313" key="6">
    <source>
        <dbReference type="Proteomes" id="UP001597079"/>
    </source>
</evidence>
<evidence type="ECO:0000256" key="3">
    <source>
        <dbReference type="ARBA" id="ARBA00023163"/>
    </source>
</evidence>
<protein>
    <submittedName>
        <fullName evidence="5">Helix-turn-helix domain-containing protein</fullName>
    </submittedName>
</protein>
<keyword evidence="6" id="KW-1185">Reference proteome</keyword>
<dbReference type="InterPro" id="IPR018060">
    <property type="entry name" value="HTH_AraC"/>
</dbReference>
<evidence type="ECO:0000259" key="4">
    <source>
        <dbReference type="PROSITE" id="PS01124"/>
    </source>
</evidence>
<dbReference type="PANTHER" id="PTHR43280">
    <property type="entry name" value="ARAC-FAMILY TRANSCRIPTIONAL REGULATOR"/>
    <property type="match status" value="1"/>
</dbReference>
<keyword evidence="2" id="KW-0238">DNA-binding</keyword>
<dbReference type="SMART" id="SM00342">
    <property type="entry name" value="HTH_ARAC"/>
    <property type="match status" value="1"/>
</dbReference>
<dbReference type="RefSeq" id="WP_377943104.1">
    <property type="nucleotide sequence ID" value="NZ_JBHUCX010000028.1"/>
</dbReference>
<dbReference type="PROSITE" id="PS00041">
    <property type="entry name" value="HTH_ARAC_FAMILY_1"/>
    <property type="match status" value="1"/>
</dbReference>
<evidence type="ECO:0000313" key="5">
    <source>
        <dbReference type="EMBL" id="MFD1675230.1"/>
    </source>
</evidence>
<sequence>MEAELLACGYSFHSKPFAMGFIEKLPSFLFRLQTDGHCKALVKGKMRTVEPGDLLLFQQGDPYELRVDTAEPDGSSVSGDYFLFCQGQWIRDWWNRSEKPTCTRIDLDERILSLWRQLHLEKHKVAAVEPELLTYLLCALCISLERAVIGTASLQGRSNLTVKFTSDRMKRYIEDHAKEDFKVQDVADHVGLSVSRAVHLFKESFDFTMVQYALEIKLSNAVERMNYTHMSLEQIAESCGFGSYAYFHKVFKRKYGVSPTQFRMKATFGRQRNGLQLHQPSE</sequence>
<dbReference type="Gene3D" id="1.10.10.60">
    <property type="entry name" value="Homeodomain-like"/>
    <property type="match status" value="2"/>
</dbReference>
<feature type="domain" description="HTH araC/xylS-type" evidence="4">
    <location>
        <begin position="167"/>
        <end position="265"/>
    </location>
</feature>
<dbReference type="PRINTS" id="PR00032">
    <property type="entry name" value="HTHARAC"/>
</dbReference>
<dbReference type="EMBL" id="JBHUCX010000028">
    <property type="protein sequence ID" value="MFD1675230.1"/>
    <property type="molecule type" value="Genomic_DNA"/>
</dbReference>
<name>A0ABW4JIF1_9BACL</name>
<dbReference type="Pfam" id="PF02311">
    <property type="entry name" value="AraC_binding"/>
    <property type="match status" value="1"/>
</dbReference>
<reference evidence="6" key="1">
    <citation type="journal article" date="2019" name="Int. J. Syst. Evol. Microbiol.">
        <title>The Global Catalogue of Microorganisms (GCM) 10K type strain sequencing project: providing services to taxonomists for standard genome sequencing and annotation.</title>
        <authorList>
            <consortium name="The Broad Institute Genomics Platform"/>
            <consortium name="The Broad Institute Genome Sequencing Center for Infectious Disease"/>
            <person name="Wu L."/>
            <person name="Ma J."/>
        </authorList>
    </citation>
    <scope>NUCLEOTIDE SEQUENCE [LARGE SCALE GENOMIC DNA]</scope>
    <source>
        <strain evidence="6">CGMCC 1.12286</strain>
    </source>
</reference>
<dbReference type="InterPro" id="IPR020449">
    <property type="entry name" value="Tscrpt_reg_AraC-type_HTH"/>
</dbReference>
<gene>
    <name evidence="5" type="ORF">ACFSB2_11045</name>
</gene>
<dbReference type="InterPro" id="IPR037923">
    <property type="entry name" value="HTH-like"/>
</dbReference>
<dbReference type="InterPro" id="IPR003313">
    <property type="entry name" value="AraC-bd"/>
</dbReference>
<accession>A0ABW4JIF1</accession>
<comment type="caution">
    <text evidence="5">The sequence shown here is derived from an EMBL/GenBank/DDBJ whole genome shotgun (WGS) entry which is preliminary data.</text>
</comment>
<dbReference type="PANTHER" id="PTHR43280:SF2">
    <property type="entry name" value="HTH-TYPE TRANSCRIPTIONAL REGULATOR EXSA"/>
    <property type="match status" value="1"/>
</dbReference>
<dbReference type="InterPro" id="IPR018062">
    <property type="entry name" value="HTH_AraC-typ_CS"/>
</dbReference>
<evidence type="ECO:0000256" key="1">
    <source>
        <dbReference type="ARBA" id="ARBA00023015"/>
    </source>
</evidence>
<dbReference type="SUPFAM" id="SSF46689">
    <property type="entry name" value="Homeodomain-like"/>
    <property type="match status" value="2"/>
</dbReference>
<keyword evidence="3" id="KW-0804">Transcription</keyword>
<proteinExistence type="predicted"/>
<dbReference type="Proteomes" id="UP001597079">
    <property type="component" value="Unassembled WGS sequence"/>
</dbReference>
<dbReference type="SUPFAM" id="SSF51215">
    <property type="entry name" value="Regulatory protein AraC"/>
    <property type="match status" value="1"/>
</dbReference>
<keyword evidence="1" id="KW-0805">Transcription regulation</keyword>
<evidence type="ECO:0000256" key="2">
    <source>
        <dbReference type="ARBA" id="ARBA00023125"/>
    </source>
</evidence>
<organism evidence="5 6">
    <name type="scientific">Alicyclobacillus fodiniaquatilis</name>
    <dbReference type="NCBI Taxonomy" id="1661150"/>
    <lineage>
        <taxon>Bacteria</taxon>
        <taxon>Bacillati</taxon>
        <taxon>Bacillota</taxon>
        <taxon>Bacilli</taxon>
        <taxon>Bacillales</taxon>
        <taxon>Alicyclobacillaceae</taxon>
        <taxon>Alicyclobacillus</taxon>
    </lineage>
</organism>
<dbReference type="InterPro" id="IPR009057">
    <property type="entry name" value="Homeodomain-like_sf"/>
</dbReference>
<dbReference type="PROSITE" id="PS01124">
    <property type="entry name" value="HTH_ARAC_FAMILY_2"/>
    <property type="match status" value="1"/>
</dbReference>
<dbReference type="Pfam" id="PF12833">
    <property type="entry name" value="HTH_18"/>
    <property type="match status" value="1"/>
</dbReference>